<dbReference type="AlphaFoldDB" id="A0AAV2CBD4"/>
<protein>
    <submittedName>
        <fullName evidence="1">Uncharacterized protein</fullName>
    </submittedName>
</protein>
<dbReference type="EMBL" id="OZ034813">
    <property type="protein sequence ID" value="CAL1353183.1"/>
    <property type="molecule type" value="Genomic_DNA"/>
</dbReference>
<dbReference type="Proteomes" id="UP001497516">
    <property type="component" value="Chromosome 1"/>
</dbReference>
<reference evidence="1 2" key="1">
    <citation type="submission" date="2024-04" db="EMBL/GenBank/DDBJ databases">
        <authorList>
            <person name="Fracassetti M."/>
        </authorList>
    </citation>
    <scope>NUCLEOTIDE SEQUENCE [LARGE SCALE GENOMIC DNA]</scope>
</reference>
<gene>
    <name evidence="1" type="ORF">LTRI10_LOCUS1106</name>
</gene>
<accession>A0AAV2CBD4</accession>
<evidence type="ECO:0000313" key="1">
    <source>
        <dbReference type="EMBL" id="CAL1353183.1"/>
    </source>
</evidence>
<keyword evidence="2" id="KW-1185">Reference proteome</keyword>
<proteinExistence type="predicted"/>
<name>A0AAV2CBD4_9ROSI</name>
<organism evidence="1 2">
    <name type="scientific">Linum trigynum</name>
    <dbReference type="NCBI Taxonomy" id="586398"/>
    <lineage>
        <taxon>Eukaryota</taxon>
        <taxon>Viridiplantae</taxon>
        <taxon>Streptophyta</taxon>
        <taxon>Embryophyta</taxon>
        <taxon>Tracheophyta</taxon>
        <taxon>Spermatophyta</taxon>
        <taxon>Magnoliopsida</taxon>
        <taxon>eudicotyledons</taxon>
        <taxon>Gunneridae</taxon>
        <taxon>Pentapetalae</taxon>
        <taxon>rosids</taxon>
        <taxon>fabids</taxon>
        <taxon>Malpighiales</taxon>
        <taxon>Linaceae</taxon>
        <taxon>Linum</taxon>
    </lineage>
</organism>
<evidence type="ECO:0000313" key="2">
    <source>
        <dbReference type="Proteomes" id="UP001497516"/>
    </source>
</evidence>
<sequence length="432" mass="48505">MKKQKVDDESKAKNENPSSSLLLHGFVSPKIIYPNRLNLSSYTPSCLMMDYIVHCINRALADNFYFKRASPNYHPYILRLYFGIIFWIQCLRAGNNVAAIPIEHHQFLTSFLSFHPLETLPIPGPLLVLFKTLCCSQPEIKSYGTVYPRLPTHPGPKKRSKFVSKAIANHFLPNVPGIFALLHHLNSLVNAKLEPIYPKLGKHCPVPAEGESPTTFGHHIFPASSAERTELEKWSLVTPGLQYPCEADQKLNEAFAERFGKFGFPKMSADDDLTNIWAFMGMEHKMAWFNQVKGVAETAAEFFDGSGTLADCSVDEGLVSNQIVCVMSSCEANKQKLKNVPTCSADWESLMAPFTFKLKTTARSLPPFAEAAAAYSQTHIRVHEGHPMYGSFGQKSKHDGPFWEIRPIESSPVDDSSYSAISWIVYKMHKTR</sequence>